<evidence type="ECO:0000313" key="1">
    <source>
        <dbReference type="EMBL" id="GAI29871.1"/>
    </source>
</evidence>
<protein>
    <submittedName>
        <fullName evidence="1">Uncharacterized protein</fullName>
    </submittedName>
</protein>
<dbReference type="EMBL" id="BARV01015359">
    <property type="protein sequence ID" value="GAI29871.1"/>
    <property type="molecule type" value="Genomic_DNA"/>
</dbReference>
<comment type="caution">
    <text evidence="1">The sequence shown here is derived from an EMBL/GenBank/DDBJ whole genome shotgun (WGS) entry which is preliminary data.</text>
</comment>
<name>X1NI40_9ZZZZ</name>
<gene>
    <name evidence="1" type="ORF">S06H3_26560</name>
</gene>
<accession>X1NI40</accession>
<proteinExistence type="predicted"/>
<organism evidence="1">
    <name type="scientific">marine sediment metagenome</name>
    <dbReference type="NCBI Taxonomy" id="412755"/>
    <lineage>
        <taxon>unclassified sequences</taxon>
        <taxon>metagenomes</taxon>
        <taxon>ecological metagenomes</taxon>
    </lineage>
</organism>
<sequence length="45" mass="5723">MESKVGKEIREEYEEYNEYCRRYNGLAYRCLSFEEWRGRKKFRGY</sequence>
<dbReference type="AlphaFoldDB" id="X1NI40"/>
<reference evidence="1" key="1">
    <citation type="journal article" date="2014" name="Front. Microbiol.">
        <title>High frequency of phylogenetically diverse reductive dehalogenase-homologous genes in deep subseafloor sedimentary metagenomes.</title>
        <authorList>
            <person name="Kawai M."/>
            <person name="Futagami T."/>
            <person name="Toyoda A."/>
            <person name="Takaki Y."/>
            <person name="Nishi S."/>
            <person name="Hori S."/>
            <person name="Arai W."/>
            <person name="Tsubouchi T."/>
            <person name="Morono Y."/>
            <person name="Uchiyama I."/>
            <person name="Ito T."/>
            <person name="Fujiyama A."/>
            <person name="Inagaki F."/>
            <person name="Takami H."/>
        </authorList>
    </citation>
    <scope>NUCLEOTIDE SEQUENCE</scope>
    <source>
        <strain evidence="1">Expedition CK06-06</strain>
    </source>
</reference>